<evidence type="ECO:0000313" key="4">
    <source>
        <dbReference type="Proteomes" id="UP000799118"/>
    </source>
</evidence>
<sequence>MVQKGYKHWEELSEWKPSFEDLKATAEKIHNEWAMTAAAEQKKELKDDWNACSSYFIRNTLRFLEFEAAVQFADPAVIDAEVSGMEIWADGAFTHYIRLTTYDPQTKSYPLGNLSKPPAGKDRDGEKAEDEEEDEDEDADKYNRDHATCLNSDTIFDNTEENVLAFDNYEDIEGNGSLGGSDEFSSGEIIL</sequence>
<accession>A0A6A4IED0</accession>
<evidence type="ECO:0000259" key="2">
    <source>
        <dbReference type="Pfam" id="PF20231"/>
    </source>
</evidence>
<feature type="region of interest" description="Disordered" evidence="1">
    <location>
        <begin position="108"/>
        <end position="145"/>
    </location>
</feature>
<gene>
    <name evidence="3" type="ORF">BT96DRAFT_986783</name>
</gene>
<evidence type="ECO:0000256" key="1">
    <source>
        <dbReference type="SAM" id="MobiDB-lite"/>
    </source>
</evidence>
<evidence type="ECO:0000313" key="3">
    <source>
        <dbReference type="EMBL" id="KAE9407164.1"/>
    </source>
</evidence>
<protein>
    <recommendedName>
        <fullName evidence="2">DUF6589 domain-containing protein</fullName>
    </recommendedName>
</protein>
<feature type="compositionally biased region" description="Acidic residues" evidence="1">
    <location>
        <begin position="127"/>
        <end position="139"/>
    </location>
</feature>
<dbReference type="Pfam" id="PF20231">
    <property type="entry name" value="DUF6589"/>
    <property type="match status" value="1"/>
</dbReference>
<dbReference type="InterPro" id="IPR046496">
    <property type="entry name" value="DUF6589"/>
</dbReference>
<dbReference type="EMBL" id="ML769397">
    <property type="protein sequence ID" value="KAE9407164.1"/>
    <property type="molecule type" value="Genomic_DNA"/>
</dbReference>
<proteinExistence type="predicted"/>
<organism evidence="3 4">
    <name type="scientific">Gymnopus androsaceus JB14</name>
    <dbReference type="NCBI Taxonomy" id="1447944"/>
    <lineage>
        <taxon>Eukaryota</taxon>
        <taxon>Fungi</taxon>
        <taxon>Dikarya</taxon>
        <taxon>Basidiomycota</taxon>
        <taxon>Agaricomycotina</taxon>
        <taxon>Agaricomycetes</taxon>
        <taxon>Agaricomycetidae</taxon>
        <taxon>Agaricales</taxon>
        <taxon>Marasmiineae</taxon>
        <taxon>Omphalotaceae</taxon>
        <taxon>Gymnopus</taxon>
    </lineage>
</organism>
<name>A0A6A4IED0_9AGAR</name>
<reference evidence="3" key="1">
    <citation type="journal article" date="2019" name="Environ. Microbiol.">
        <title>Fungal ecological strategies reflected in gene transcription - a case study of two litter decomposers.</title>
        <authorList>
            <person name="Barbi F."/>
            <person name="Kohler A."/>
            <person name="Barry K."/>
            <person name="Baskaran P."/>
            <person name="Daum C."/>
            <person name="Fauchery L."/>
            <person name="Ihrmark K."/>
            <person name="Kuo A."/>
            <person name="LaButti K."/>
            <person name="Lipzen A."/>
            <person name="Morin E."/>
            <person name="Grigoriev I.V."/>
            <person name="Henrissat B."/>
            <person name="Lindahl B."/>
            <person name="Martin F."/>
        </authorList>
    </citation>
    <scope>NUCLEOTIDE SEQUENCE</scope>
    <source>
        <strain evidence="3">JB14</strain>
    </source>
</reference>
<dbReference type="Proteomes" id="UP000799118">
    <property type="component" value="Unassembled WGS sequence"/>
</dbReference>
<feature type="domain" description="DUF6589" evidence="2">
    <location>
        <begin position="4"/>
        <end position="76"/>
    </location>
</feature>
<keyword evidence="4" id="KW-1185">Reference proteome</keyword>
<dbReference type="AlphaFoldDB" id="A0A6A4IED0"/>